<protein>
    <submittedName>
        <fullName evidence="3">Uncharacterized protein</fullName>
    </submittedName>
</protein>
<proteinExistence type="predicted"/>
<feature type="non-terminal residue" evidence="3">
    <location>
        <position position="62"/>
    </location>
</feature>
<name>A0ABD0N0Y8_CIRMR</name>
<organism evidence="3 4">
    <name type="scientific">Cirrhinus mrigala</name>
    <name type="common">Mrigala</name>
    <dbReference type="NCBI Taxonomy" id="683832"/>
    <lineage>
        <taxon>Eukaryota</taxon>
        <taxon>Metazoa</taxon>
        <taxon>Chordata</taxon>
        <taxon>Craniata</taxon>
        <taxon>Vertebrata</taxon>
        <taxon>Euteleostomi</taxon>
        <taxon>Actinopterygii</taxon>
        <taxon>Neopterygii</taxon>
        <taxon>Teleostei</taxon>
        <taxon>Ostariophysi</taxon>
        <taxon>Cypriniformes</taxon>
        <taxon>Cyprinidae</taxon>
        <taxon>Labeoninae</taxon>
        <taxon>Labeonini</taxon>
        <taxon>Cirrhinus</taxon>
    </lineage>
</organism>
<dbReference type="EMBL" id="JAMKFB020000025">
    <property type="protein sequence ID" value="KAL0155858.1"/>
    <property type="molecule type" value="Genomic_DNA"/>
</dbReference>
<dbReference type="Gene3D" id="3.20.110.10">
    <property type="entry name" value="Glycoside hydrolase 38, N terminal domain"/>
    <property type="match status" value="1"/>
</dbReference>
<comment type="caution">
    <text evidence="3">The sequence shown here is derived from an EMBL/GenBank/DDBJ whole genome shotgun (WGS) entry which is preliminary data.</text>
</comment>
<dbReference type="InterPro" id="IPR027291">
    <property type="entry name" value="Glyco_hydro_38_N_sf"/>
</dbReference>
<sequence length="62" mass="7167">AQFATLTDYFNAVYKANGVAPGTRPPDYPVLSGDFFAYADREDHYWSGYYTSRPFYKNLDRV</sequence>
<dbReference type="InterPro" id="IPR037094">
    <property type="entry name" value="Glyco_hydro_38_cen_sf"/>
</dbReference>
<keyword evidence="2" id="KW-0326">Glycosidase</keyword>
<dbReference type="PANTHER" id="PTHR11607:SF57">
    <property type="entry name" value="ALPHA-MANNOSIDASE 2X"/>
    <property type="match status" value="1"/>
</dbReference>
<keyword evidence="1" id="KW-0378">Hydrolase</keyword>
<dbReference type="SUPFAM" id="SSF88688">
    <property type="entry name" value="Families 57/38 glycoside transferase middle domain"/>
    <property type="match status" value="1"/>
</dbReference>
<evidence type="ECO:0000313" key="3">
    <source>
        <dbReference type="EMBL" id="KAL0155858.1"/>
    </source>
</evidence>
<dbReference type="AlphaFoldDB" id="A0ABD0N0Y8"/>
<dbReference type="GO" id="GO:0016798">
    <property type="term" value="F:hydrolase activity, acting on glycosyl bonds"/>
    <property type="evidence" value="ECO:0007669"/>
    <property type="project" value="UniProtKB-KW"/>
</dbReference>
<dbReference type="InterPro" id="IPR050843">
    <property type="entry name" value="Glycosyl_Hydrlase_38"/>
</dbReference>
<dbReference type="Proteomes" id="UP001529510">
    <property type="component" value="Unassembled WGS sequence"/>
</dbReference>
<dbReference type="Gene3D" id="1.20.1270.50">
    <property type="entry name" value="Glycoside hydrolase family 38, central domain"/>
    <property type="match status" value="1"/>
</dbReference>
<keyword evidence="4" id="KW-1185">Reference proteome</keyword>
<reference evidence="3 4" key="1">
    <citation type="submission" date="2024-05" db="EMBL/GenBank/DDBJ databases">
        <title>Genome sequencing and assembly of Indian major carp, Cirrhinus mrigala (Hamilton, 1822).</title>
        <authorList>
            <person name="Mohindra V."/>
            <person name="Chowdhury L.M."/>
            <person name="Lal K."/>
            <person name="Jena J.K."/>
        </authorList>
    </citation>
    <scope>NUCLEOTIDE SEQUENCE [LARGE SCALE GENOMIC DNA]</scope>
    <source>
        <strain evidence="3">CM1030</strain>
        <tissue evidence="3">Blood</tissue>
    </source>
</reference>
<dbReference type="SUPFAM" id="SSF88713">
    <property type="entry name" value="Glycoside hydrolase/deacetylase"/>
    <property type="match status" value="1"/>
</dbReference>
<dbReference type="InterPro" id="IPR028995">
    <property type="entry name" value="Glyco_hydro_57/38_cen_sf"/>
</dbReference>
<dbReference type="PANTHER" id="PTHR11607">
    <property type="entry name" value="ALPHA-MANNOSIDASE"/>
    <property type="match status" value="1"/>
</dbReference>
<accession>A0ABD0N0Y8</accession>
<evidence type="ECO:0000256" key="1">
    <source>
        <dbReference type="ARBA" id="ARBA00022801"/>
    </source>
</evidence>
<evidence type="ECO:0000313" key="4">
    <source>
        <dbReference type="Proteomes" id="UP001529510"/>
    </source>
</evidence>
<evidence type="ECO:0000256" key="2">
    <source>
        <dbReference type="ARBA" id="ARBA00023295"/>
    </source>
</evidence>
<feature type="non-terminal residue" evidence="3">
    <location>
        <position position="1"/>
    </location>
</feature>
<dbReference type="InterPro" id="IPR011330">
    <property type="entry name" value="Glyco_hydro/deAcase_b/a-brl"/>
</dbReference>
<gene>
    <name evidence="3" type="ORF">M9458_050121</name>
</gene>